<name>A0ABT5ZXP4_9ACTN</name>
<dbReference type="GO" id="GO:0004497">
    <property type="term" value="F:monooxygenase activity"/>
    <property type="evidence" value="ECO:0007669"/>
    <property type="project" value="UniProtKB-KW"/>
</dbReference>
<proteinExistence type="predicted"/>
<evidence type="ECO:0000256" key="2">
    <source>
        <dbReference type="ARBA" id="ARBA00023033"/>
    </source>
</evidence>
<evidence type="ECO:0000313" key="5">
    <source>
        <dbReference type="Proteomes" id="UP001216579"/>
    </source>
</evidence>
<keyword evidence="1" id="KW-0560">Oxidoreductase</keyword>
<feature type="domain" description="FAD-binding" evidence="3">
    <location>
        <begin position="6"/>
        <end position="312"/>
    </location>
</feature>
<dbReference type="SUPFAM" id="SSF51905">
    <property type="entry name" value="FAD/NAD(P)-binding domain"/>
    <property type="match status" value="1"/>
</dbReference>
<dbReference type="Gene3D" id="3.50.50.60">
    <property type="entry name" value="FAD/NAD(P)-binding domain"/>
    <property type="match status" value="1"/>
</dbReference>
<dbReference type="InterPro" id="IPR050493">
    <property type="entry name" value="FAD-dep_Monooxygenase_BioMet"/>
</dbReference>
<dbReference type="Proteomes" id="UP001216579">
    <property type="component" value="Unassembled WGS sequence"/>
</dbReference>
<comment type="caution">
    <text evidence="4">The sequence shown here is derived from an EMBL/GenBank/DDBJ whole genome shotgun (WGS) entry which is preliminary data.</text>
</comment>
<organism evidence="4 5">
    <name type="scientific">Streptomyces silvisoli</name>
    <dbReference type="NCBI Taxonomy" id="3034235"/>
    <lineage>
        <taxon>Bacteria</taxon>
        <taxon>Bacillati</taxon>
        <taxon>Actinomycetota</taxon>
        <taxon>Actinomycetes</taxon>
        <taxon>Kitasatosporales</taxon>
        <taxon>Streptomycetaceae</taxon>
        <taxon>Streptomyces</taxon>
    </lineage>
</organism>
<accession>A0ABT5ZXP4</accession>
<dbReference type="InterPro" id="IPR036188">
    <property type="entry name" value="FAD/NAD-bd_sf"/>
</dbReference>
<keyword evidence="2 4" id="KW-0503">Monooxygenase</keyword>
<dbReference type="RefSeq" id="WP_276097080.1">
    <property type="nucleotide sequence ID" value="NZ_JARJBC010000042.1"/>
</dbReference>
<dbReference type="PRINTS" id="PR00420">
    <property type="entry name" value="RNGMNOXGNASE"/>
</dbReference>
<evidence type="ECO:0000256" key="1">
    <source>
        <dbReference type="ARBA" id="ARBA00023002"/>
    </source>
</evidence>
<dbReference type="InterPro" id="IPR002938">
    <property type="entry name" value="FAD-bd"/>
</dbReference>
<evidence type="ECO:0000313" key="4">
    <source>
        <dbReference type="EMBL" id="MDF3294279.1"/>
    </source>
</evidence>
<dbReference type="Pfam" id="PF01494">
    <property type="entry name" value="FAD_binding_3"/>
    <property type="match status" value="1"/>
</dbReference>
<sequence length="397" mass="41688">MAARRQAVVIGAGIGGLSAALALRQQGWDVAVFERAPALEPVGSGLAVAPNAMRALDVLGLGDEVRAAAVRQGEGGLRRASGRWLVRTDLARFEEAFGDPVAVLPRPVLVGLLADRLPPGTLRTSAPASVTDAGSEERPARVRIAANECQADLVVAADGIHSATRAALFPSHPGPRYSGFTAWRTVVAAPPCPVPLGETWGRGALTGLVPLPGRRLYLYAAAVAPAGQTAPDGDERAELLRRFGEWCAPLPELLTAVSPGQVLRNDVYEMVEPLPAYHGGRVALLGDAAHAMTPFQGQGACQAIEDAVVLARTSDLARYSAVRLPRATDVVNRSRRVGRAVAVQARSAVLLRDLGLALAGRLPLIRMAAPLYDWNPPGVRPQPAPLDQGGGQSRCRP</sequence>
<dbReference type="PANTHER" id="PTHR13789:SF309">
    <property type="entry name" value="PUTATIVE (AFU_ORTHOLOGUE AFUA_6G14510)-RELATED"/>
    <property type="match status" value="1"/>
</dbReference>
<protein>
    <submittedName>
        <fullName evidence="4">FAD-dependent monooxygenase</fullName>
    </submittedName>
</protein>
<evidence type="ECO:0000259" key="3">
    <source>
        <dbReference type="Pfam" id="PF01494"/>
    </source>
</evidence>
<reference evidence="4 5" key="1">
    <citation type="submission" date="2023-03" db="EMBL/GenBank/DDBJ databases">
        <title>Draft genome sequence of Streptomyces sp. RB6PN23 isolated from peat swamp forest in Thailand.</title>
        <authorList>
            <person name="Klaysubun C."/>
            <person name="Duangmal K."/>
        </authorList>
    </citation>
    <scope>NUCLEOTIDE SEQUENCE [LARGE SCALE GENOMIC DNA]</scope>
    <source>
        <strain evidence="4 5">RB6PN23</strain>
    </source>
</reference>
<dbReference type="PANTHER" id="PTHR13789">
    <property type="entry name" value="MONOOXYGENASE"/>
    <property type="match status" value="1"/>
</dbReference>
<gene>
    <name evidence="4" type="ORF">P3G67_34780</name>
</gene>
<dbReference type="EMBL" id="JARJBC010000042">
    <property type="protein sequence ID" value="MDF3294279.1"/>
    <property type="molecule type" value="Genomic_DNA"/>
</dbReference>
<keyword evidence="5" id="KW-1185">Reference proteome</keyword>